<dbReference type="EMBL" id="JAIXMP010000026">
    <property type="protein sequence ID" value="KAI9253485.1"/>
    <property type="molecule type" value="Genomic_DNA"/>
</dbReference>
<dbReference type="AlphaFoldDB" id="A0AAD5JTW0"/>
<proteinExistence type="predicted"/>
<sequence>MSKNIRTANPNAIASAEVLRSRQIASPHINRERRAISLAAYRQQQQQQQLLGQLVAPTIPPPPQHFQWPLFSQQQQQQHSHQPQPEKIVQDVFMLDADGDVFMQDAEGDMFMKDAFKVDMEVGEIMMDEEEEVWEWLYMEEKTENPKKANDENTIRIFSKFKAQNEPKLVMKYGLFITINIYKLQQLASQYYYRMYFTPLVTEFEYDDISTTQMTS</sequence>
<reference evidence="1" key="1">
    <citation type="journal article" date="2022" name="IScience">
        <title>Evolution of zygomycete secretomes and the origins of terrestrial fungal ecologies.</title>
        <authorList>
            <person name="Chang Y."/>
            <person name="Wang Y."/>
            <person name="Mondo S."/>
            <person name="Ahrendt S."/>
            <person name="Andreopoulos W."/>
            <person name="Barry K."/>
            <person name="Beard J."/>
            <person name="Benny G.L."/>
            <person name="Blankenship S."/>
            <person name="Bonito G."/>
            <person name="Cuomo C."/>
            <person name="Desiro A."/>
            <person name="Gervers K.A."/>
            <person name="Hundley H."/>
            <person name="Kuo A."/>
            <person name="LaButti K."/>
            <person name="Lang B.F."/>
            <person name="Lipzen A."/>
            <person name="O'Donnell K."/>
            <person name="Pangilinan J."/>
            <person name="Reynolds N."/>
            <person name="Sandor L."/>
            <person name="Smith M.E."/>
            <person name="Tsang A."/>
            <person name="Grigoriev I.V."/>
            <person name="Stajich J.E."/>
            <person name="Spatafora J.W."/>
        </authorList>
    </citation>
    <scope>NUCLEOTIDE SEQUENCE</scope>
    <source>
        <strain evidence="1">RSA 2281</strain>
    </source>
</reference>
<name>A0AAD5JTW0_9FUNG</name>
<evidence type="ECO:0000313" key="1">
    <source>
        <dbReference type="EMBL" id="KAI9253485.1"/>
    </source>
</evidence>
<evidence type="ECO:0000313" key="2">
    <source>
        <dbReference type="Proteomes" id="UP001209540"/>
    </source>
</evidence>
<gene>
    <name evidence="1" type="ORF">BDA99DRAFT_540737</name>
</gene>
<keyword evidence="2" id="KW-1185">Reference proteome</keyword>
<comment type="caution">
    <text evidence="1">The sequence shown here is derived from an EMBL/GenBank/DDBJ whole genome shotgun (WGS) entry which is preliminary data.</text>
</comment>
<dbReference type="Proteomes" id="UP001209540">
    <property type="component" value="Unassembled WGS sequence"/>
</dbReference>
<organism evidence="1 2">
    <name type="scientific">Phascolomyces articulosus</name>
    <dbReference type="NCBI Taxonomy" id="60185"/>
    <lineage>
        <taxon>Eukaryota</taxon>
        <taxon>Fungi</taxon>
        <taxon>Fungi incertae sedis</taxon>
        <taxon>Mucoromycota</taxon>
        <taxon>Mucoromycotina</taxon>
        <taxon>Mucoromycetes</taxon>
        <taxon>Mucorales</taxon>
        <taxon>Lichtheimiaceae</taxon>
        <taxon>Phascolomyces</taxon>
    </lineage>
</organism>
<reference evidence="1" key="2">
    <citation type="submission" date="2023-02" db="EMBL/GenBank/DDBJ databases">
        <authorList>
            <consortium name="DOE Joint Genome Institute"/>
            <person name="Mondo S.J."/>
            <person name="Chang Y."/>
            <person name="Wang Y."/>
            <person name="Ahrendt S."/>
            <person name="Andreopoulos W."/>
            <person name="Barry K."/>
            <person name="Beard J."/>
            <person name="Benny G.L."/>
            <person name="Blankenship S."/>
            <person name="Bonito G."/>
            <person name="Cuomo C."/>
            <person name="Desiro A."/>
            <person name="Gervers K.A."/>
            <person name="Hundley H."/>
            <person name="Kuo A."/>
            <person name="LaButti K."/>
            <person name="Lang B.F."/>
            <person name="Lipzen A."/>
            <person name="O'Donnell K."/>
            <person name="Pangilinan J."/>
            <person name="Reynolds N."/>
            <person name="Sandor L."/>
            <person name="Smith M.W."/>
            <person name="Tsang A."/>
            <person name="Grigoriev I.V."/>
            <person name="Stajich J.E."/>
            <person name="Spatafora J.W."/>
        </authorList>
    </citation>
    <scope>NUCLEOTIDE SEQUENCE</scope>
    <source>
        <strain evidence="1">RSA 2281</strain>
    </source>
</reference>
<accession>A0AAD5JTW0</accession>
<protein>
    <submittedName>
        <fullName evidence="1">Uncharacterized protein</fullName>
    </submittedName>
</protein>